<keyword evidence="3" id="KW-1185">Reference proteome</keyword>
<evidence type="ECO:0000259" key="1">
    <source>
        <dbReference type="Pfam" id="PF01168"/>
    </source>
</evidence>
<dbReference type="Gene3D" id="3.20.20.10">
    <property type="entry name" value="Alanine racemase"/>
    <property type="match status" value="1"/>
</dbReference>
<gene>
    <name evidence="2" type="ORF">D4739_05460</name>
</gene>
<feature type="domain" description="Alanine racemase N-terminal" evidence="1">
    <location>
        <begin position="14"/>
        <end position="146"/>
    </location>
</feature>
<evidence type="ECO:0000313" key="3">
    <source>
        <dbReference type="Proteomes" id="UP000276542"/>
    </source>
</evidence>
<dbReference type="OrthoDB" id="2986620at2"/>
<name>A0A3A5H572_9ACTN</name>
<dbReference type="AlphaFoldDB" id="A0A3A5H572"/>
<dbReference type="Proteomes" id="UP000276542">
    <property type="component" value="Unassembled WGS sequence"/>
</dbReference>
<evidence type="ECO:0000313" key="2">
    <source>
        <dbReference type="EMBL" id="RJS45722.1"/>
    </source>
</evidence>
<dbReference type="InterPro" id="IPR001608">
    <property type="entry name" value="Ala_racemase_N"/>
</dbReference>
<accession>A0A3A5H572</accession>
<sequence length="355" mass="38613">MSLTLYVDGTRLRDHVGAVAGRTPGFVPVAKGNGYGLTNRRLALEAQNLRADTLALGTYDEIEHVARLFTGDLLVLTPFRPFGTAATFTPDRRLIHTVTRVEDIPPLLQIDPHARFVLERMTSLRTHGLSARDMRAMVHALAKHTGPDSTEGPVLEGIAFDFPATEGGHLTELHRLMTDVVSSGLPTRTIWVGHLTEPELIAARSIYPDVVIRPRLGAELWLGDPTALRVRAHVLDLHRLERGSTFGYRGRAVPRRGHLLVVSGGAAHGIGLEAPAGDLSLRSRATTLARGSLDAAGLVRSPYVVDGKPRYFAEPPHAQASLLYLPDEAELPAIGDEVEVRARLTTMTFDQTVVS</sequence>
<proteinExistence type="predicted"/>
<dbReference type="InterPro" id="IPR029066">
    <property type="entry name" value="PLP-binding_barrel"/>
</dbReference>
<dbReference type="EMBL" id="QYRP01000002">
    <property type="protein sequence ID" value="RJS45722.1"/>
    <property type="molecule type" value="Genomic_DNA"/>
</dbReference>
<dbReference type="RefSeq" id="WP_120059621.1">
    <property type="nucleotide sequence ID" value="NZ_QYRP01000002.1"/>
</dbReference>
<protein>
    <submittedName>
        <fullName evidence="2">Alanine racemase</fullName>
    </submittedName>
</protein>
<reference evidence="3" key="1">
    <citation type="submission" date="2018-09" db="EMBL/GenBank/DDBJ databases">
        <authorList>
            <person name="Zhu H."/>
        </authorList>
    </citation>
    <scope>NUCLEOTIDE SEQUENCE [LARGE SCALE GENOMIC DNA]</scope>
    <source>
        <strain evidence="3">K1W22B-1</strain>
    </source>
</reference>
<dbReference type="SUPFAM" id="SSF51419">
    <property type="entry name" value="PLP-binding barrel"/>
    <property type="match status" value="1"/>
</dbReference>
<dbReference type="Pfam" id="PF01168">
    <property type="entry name" value="Ala_racemase_N"/>
    <property type="match status" value="1"/>
</dbReference>
<comment type="caution">
    <text evidence="2">The sequence shown here is derived from an EMBL/GenBank/DDBJ whole genome shotgun (WGS) entry which is preliminary data.</text>
</comment>
<organism evidence="2 3">
    <name type="scientific">Nocardioides cavernaquae</name>
    <dbReference type="NCBI Taxonomy" id="2321396"/>
    <lineage>
        <taxon>Bacteria</taxon>
        <taxon>Bacillati</taxon>
        <taxon>Actinomycetota</taxon>
        <taxon>Actinomycetes</taxon>
        <taxon>Propionibacteriales</taxon>
        <taxon>Nocardioidaceae</taxon>
        <taxon>Nocardioides</taxon>
    </lineage>
</organism>